<keyword evidence="3" id="KW-1185">Reference proteome</keyword>
<accession>A0AAD5CDH7</accession>
<feature type="region of interest" description="Disordered" evidence="1">
    <location>
        <begin position="17"/>
        <end position="50"/>
    </location>
</feature>
<dbReference type="PANTHER" id="PTHR34835:SF90">
    <property type="entry name" value="AMINOTRANSFERASE-LIKE PLANT MOBILE DOMAIN-CONTAINING PROTEIN"/>
    <property type="match status" value="1"/>
</dbReference>
<gene>
    <name evidence="2" type="ORF">M8C21_029308</name>
</gene>
<organism evidence="2 3">
    <name type="scientific">Ambrosia artemisiifolia</name>
    <name type="common">Common ragweed</name>
    <dbReference type="NCBI Taxonomy" id="4212"/>
    <lineage>
        <taxon>Eukaryota</taxon>
        <taxon>Viridiplantae</taxon>
        <taxon>Streptophyta</taxon>
        <taxon>Embryophyta</taxon>
        <taxon>Tracheophyta</taxon>
        <taxon>Spermatophyta</taxon>
        <taxon>Magnoliopsida</taxon>
        <taxon>eudicotyledons</taxon>
        <taxon>Gunneridae</taxon>
        <taxon>Pentapetalae</taxon>
        <taxon>asterids</taxon>
        <taxon>campanulids</taxon>
        <taxon>Asterales</taxon>
        <taxon>Asteraceae</taxon>
        <taxon>Asteroideae</taxon>
        <taxon>Heliantheae alliance</taxon>
        <taxon>Heliantheae</taxon>
        <taxon>Ambrosia</taxon>
    </lineage>
</organism>
<evidence type="ECO:0000256" key="1">
    <source>
        <dbReference type="SAM" id="MobiDB-lite"/>
    </source>
</evidence>
<dbReference type="PANTHER" id="PTHR34835">
    <property type="entry name" value="OS07G0283600 PROTEIN-RELATED"/>
    <property type="match status" value="1"/>
</dbReference>
<protein>
    <submittedName>
        <fullName evidence="2">Uncharacterized protein</fullName>
    </submittedName>
</protein>
<proteinExistence type="predicted"/>
<comment type="caution">
    <text evidence="2">The sequence shown here is derived from an EMBL/GenBank/DDBJ whole genome shotgun (WGS) entry which is preliminary data.</text>
</comment>
<dbReference type="Proteomes" id="UP001206925">
    <property type="component" value="Unassembled WGS sequence"/>
</dbReference>
<evidence type="ECO:0000313" key="2">
    <source>
        <dbReference type="EMBL" id="KAI7739906.1"/>
    </source>
</evidence>
<dbReference type="AlphaFoldDB" id="A0AAD5CDH7"/>
<sequence length="689" mass="77721">MSCSDYYTKCRNLQPVKRDPIDSQQHEENENEEDFRTYQRKEKRQRVTSAIKQKTKTVSAHNFKTITKLKLRNPPKPFYNAIKSLSSPQKKKVMDIGFGALLGSNCSGIPSAIGYFVVDSFDPKSMELTLPNGSIQITVELIHHIYRIPHGGTPVNSLVVNDSAKECYHVWKSQFVKDIRASDIAIKIQESDEADMIFVQNFIMLFLNSMVECMPSGSCMTDLLECIDESVDIKSIDWCGYVFESLKRCKRLWKRNDPRCYFTGPIVFLILLYFEATSFEKLDCPSNVQATSFWNVEKMKKREMLEIEDGGIGRCEIKKLTEKVTNQEESELEVTKLLGDIESKLDSLLDVKIALELLFSSGIEKFPECTSLKEKKKLFHDMLISADSKADATIVDLSSGNSEDDDNDAVQNNFPFGTEDFVDGESESCPQCHQNLLVGGTKRYPCPVCCNLDKETSRSNGPTDDIQDQVTLVTNVDDGRISDSNNLQDTSSVLPLPTLSPSVDYQPASLEDQGTSEGLWRGNAVGQPAKEILHAVEDDYPDTFQGLQILPSPYWLSTLKGLHDFIKGFLETSVHGLEEDKLTSLETDLNSFESIGFNLSWVRNRLDLAKKLKFGNDVLRLELVVLEESLKCVHEALVEASARFEKARLDYDRVTYARNKKLYEVAQKFGAEYDGVLNCNLGFGMLPGY</sequence>
<name>A0AAD5CDH7_AMBAR</name>
<dbReference type="EMBL" id="JAMZMK010008543">
    <property type="protein sequence ID" value="KAI7739906.1"/>
    <property type="molecule type" value="Genomic_DNA"/>
</dbReference>
<reference evidence="2" key="1">
    <citation type="submission" date="2022-06" db="EMBL/GenBank/DDBJ databases">
        <title>Uncovering the hologenomic basis of an extraordinary plant invasion.</title>
        <authorList>
            <person name="Bieker V.C."/>
            <person name="Martin M.D."/>
            <person name="Gilbert T."/>
            <person name="Hodgins K."/>
            <person name="Battlay P."/>
            <person name="Petersen B."/>
            <person name="Wilson J."/>
        </authorList>
    </citation>
    <scope>NUCLEOTIDE SEQUENCE</scope>
    <source>
        <strain evidence="2">AA19_3_7</strain>
        <tissue evidence="2">Leaf</tissue>
    </source>
</reference>
<evidence type="ECO:0000313" key="3">
    <source>
        <dbReference type="Proteomes" id="UP001206925"/>
    </source>
</evidence>
<feature type="compositionally biased region" description="Basic and acidic residues" evidence="1">
    <location>
        <begin position="17"/>
        <end position="40"/>
    </location>
</feature>